<feature type="signal peptide" evidence="1">
    <location>
        <begin position="1"/>
        <end position="20"/>
    </location>
</feature>
<dbReference type="Proteomes" id="UP000191040">
    <property type="component" value="Chromosome I"/>
</dbReference>
<dbReference type="InterPro" id="IPR004352">
    <property type="entry name" value="GH114_TIM-barrel"/>
</dbReference>
<accession>A0A1T4Z1E3</accession>
<name>A0A1T4Z1E3_9ACTN</name>
<evidence type="ECO:0000313" key="3">
    <source>
        <dbReference type="EMBL" id="SKB07859.1"/>
    </source>
</evidence>
<dbReference type="GO" id="GO:0016787">
    <property type="term" value="F:hydrolase activity"/>
    <property type="evidence" value="ECO:0007669"/>
    <property type="project" value="UniProtKB-KW"/>
</dbReference>
<dbReference type="PANTHER" id="PTHR35273:SF2">
    <property type="entry name" value="ALPHA-GALACTOSIDASE"/>
    <property type="match status" value="1"/>
</dbReference>
<evidence type="ECO:0000256" key="1">
    <source>
        <dbReference type="SAM" id="SignalP"/>
    </source>
</evidence>
<keyword evidence="3" id="KW-0378">Hydrolase</keyword>
<dbReference type="AlphaFoldDB" id="A0A1T4Z1E3"/>
<dbReference type="STRING" id="1736691.SAMN06295964_1883"/>
<dbReference type="InterPro" id="IPR017853">
    <property type="entry name" value="GH"/>
</dbReference>
<keyword evidence="1" id="KW-0732">Signal</keyword>
<dbReference type="InterPro" id="IPR013785">
    <property type="entry name" value="Aldolase_TIM"/>
</dbReference>
<dbReference type="OrthoDB" id="319933at2"/>
<dbReference type="SUPFAM" id="SSF51445">
    <property type="entry name" value="(Trans)glycosidases"/>
    <property type="match status" value="1"/>
</dbReference>
<protein>
    <submittedName>
        <fullName evidence="3">Glycoside-hydrolase family GH114</fullName>
    </submittedName>
</protein>
<evidence type="ECO:0000313" key="4">
    <source>
        <dbReference type="Proteomes" id="UP000191040"/>
    </source>
</evidence>
<organism evidence="3 4">
    <name type="scientific">Aeromicrobium choanae</name>
    <dbReference type="NCBI Taxonomy" id="1736691"/>
    <lineage>
        <taxon>Bacteria</taxon>
        <taxon>Bacillati</taxon>
        <taxon>Actinomycetota</taxon>
        <taxon>Actinomycetes</taxon>
        <taxon>Propionibacteriales</taxon>
        <taxon>Nocardioidaceae</taxon>
        <taxon>Aeromicrobium</taxon>
    </lineage>
</organism>
<dbReference type="Gene3D" id="3.20.20.70">
    <property type="entry name" value="Aldolase class I"/>
    <property type="match status" value="1"/>
</dbReference>
<feature type="domain" description="Glycoside-hydrolase family GH114 TIM-barrel" evidence="2">
    <location>
        <begin position="28"/>
        <end position="245"/>
    </location>
</feature>
<gene>
    <name evidence="3" type="ORF">SAMN06295964_1883</name>
</gene>
<dbReference type="PANTHER" id="PTHR35273">
    <property type="entry name" value="ALPHA-1,4 POLYGALACTOSAMINIDASE, PUTATIVE (AFU_ORTHOLOGUE AFUA_3G07890)-RELATED"/>
    <property type="match status" value="1"/>
</dbReference>
<sequence>MAFLSSLLLAVLAAVTPVTLPPAGGVADYQLGGAYPPAAKVDVVVRDRTEKPAPGVYSICYVNAFQTQPGSLRWWKKKHPGLLLRDGRGRVVRDAGWPDEVLLDLRSSGKRAAAARVMRSWFASCADRGFRAVEPDNLDSWTRSKRLLKRSEARAYAKRLVTAAHAEGLAIAQKNTPEINGRRLGFDFAVAEECEVYRECGRYTRMYGRRVIEIEYTDNGRRAFKRACKARGSRISVLLRDRDVVPRGAKGHVYRTC</sequence>
<dbReference type="RefSeq" id="WP_078699912.1">
    <property type="nucleotide sequence ID" value="NZ_LT796768.1"/>
</dbReference>
<dbReference type="EMBL" id="LT796768">
    <property type="protein sequence ID" value="SKB07859.1"/>
    <property type="molecule type" value="Genomic_DNA"/>
</dbReference>
<dbReference type="Pfam" id="PF03537">
    <property type="entry name" value="Glyco_hydro_114"/>
    <property type="match status" value="1"/>
</dbReference>
<reference evidence="4" key="1">
    <citation type="submission" date="2017-02" db="EMBL/GenBank/DDBJ databases">
        <authorList>
            <person name="Varghese N."/>
            <person name="Submissions S."/>
        </authorList>
    </citation>
    <scope>NUCLEOTIDE SEQUENCE [LARGE SCALE GENOMIC DNA]</scope>
    <source>
        <strain evidence="4">9H-4</strain>
    </source>
</reference>
<keyword evidence="4" id="KW-1185">Reference proteome</keyword>
<proteinExistence type="predicted"/>
<evidence type="ECO:0000259" key="2">
    <source>
        <dbReference type="Pfam" id="PF03537"/>
    </source>
</evidence>
<feature type="chain" id="PRO_5039164569" evidence="1">
    <location>
        <begin position="21"/>
        <end position="257"/>
    </location>
</feature>